<dbReference type="Proteomes" id="UP000298416">
    <property type="component" value="Unassembled WGS sequence"/>
</dbReference>
<dbReference type="Gene3D" id="2.40.70.10">
    <property type="entry name" value="Acid Proteases"/>
    <property type="match status" value="2"/>
</dbReference>
<dbReference type="PANTHER" id="PTHR13683:SF743">
    <property type="entry name" value="ASPARTIC PROTEINASE-LIKE PROTEIN 1"/>
    <property type="match status" value="1"/>
</dbReference>
<feature type="chain" id="PRO_5036482770" description="Peptidase A1 domain-containing protein" evidence="5">
    <location>
        <begin position="22"/>
        <end position="557"/>
    </location>
</feature>
<evidence type="ECO:0000256" key="4">
    <source>
        <dbReference type="SAM" id="MobiDB-lite"/>
    </source>
</evidence>
<dbReference type="PROSITE" id="PS51767">
    <property type="entry name" value="PEPTIDASE_A1"/>
    <property type="match status" value="1"/>
</dbReference>
<evidence type="ECO:0000256" key="2">
    <source>
        <dbReference type="PIRSR" id="PIRSR601461-1"/>
    </source>
</evidence>
<organism evidence="7">
    <name type="scientific">Salvia splendens</name>
    <name type="common">Scarlet sage</name>
    <dbReference type="NCBI Taxonomy" id="180675"/>
    <lineage>
        <taxon>Eukaryota</taxon>
        <taxon>Viridiplantae</taxon>
        <taxon>Streptophyta</taxon>
        <taxon>Embryophyta</taxon>
        <taxon>Tracheophyta</taxon>
        <taxon>Spermatophyta</taxon>
        <taxon>Magnoliopsida</taxon>
        <taxon>eudicotyledons</taxon>
        <taxon>Gunneridae</taxon>
        <taxon>Pentapetalae</taxon>
        <taxon>asterids</taxon>
        <taxon>lamiids</taxon>
        <taxon>Lamiales</taxon>
        <taxon>Lamiaceae</taxon>
        <taxon>Nepetoideae</taxon>
        <taxon>Mentheae</taxon>
        <taxon>Salviinae</taxon>
        <taxon>Salvia</taxon>
        <taxon>Salvia subgen. Calosphace</taxon>
        <taxon>core Calosphace</taxon>
    </lineage>
</organism>
<dbReference type="CDD" id="cd05471">
    <property type="entry name" value="pepsin_like"/>
    <property type="match status" value="1"/>
</dbReference>
<dbReference type="InterPro" id="IPR032861">
    <property type="entry name" value="TAXi_N"/>
</dbReference>
<feature type="region of interest" description="Disordered" evidence="4">
    <location>
        <begin position="493"/>
        <end position="534"/>
    </location>
</feature>
<feature type="active site" evidence="2">
    <location>
        <position position="126"/>
    </location>
</feature>
<evidence type="ECO:0000313" key="8">
    <source>
        <dbReference type="Proteomes" id="UP000298416"/>
    </source>
</evidence>
<keyword evidence="5" id="KW-0732">Signal</keyword>
<name>A0A8X8WLY9_SALSN</name>
<dbReference type="EMBL" id="PNBA02000016">
    <property type="protein sequence ID" value="KAG6397463.1"/>
    <property type="molecule type" value="Genomic_DNA"/>
</dbReference>
<comment type="similarity">
    <text evidence="1 3">Belongs to the peptidase A1 family.</text>
</comment>
<feature type="active site" evidence="2">
    <location>
        <position position="368"/>
    </location>
</feature>
<sequence>MEIRLPLLAFLLLFCVEAKLGAPIVYSARLVHRFSDEARAHRDARVLRNGAGLNGGFWPQRRSLEYYRRLLSSDVQRQTLKLNPQFQFLYPAAGSATLPLGNDFGWLHYMWIDIGTPKVSFLVALDAGSDLFWVPCDCVQCAPLSSSYYSSLDRDLSEYNPSGSSTSKIISCSHQLCALGPDCPNPKQQCPYTINYYSDDTSTSGFLVEDVLHLLPGNSDVSNKSVKAPVVIGCVLLCSYLNAPDNYHKETFSPFLDSYTFFYFRCGNKQTGGYLSGVAPDGLLGLGLGEISVGSFLAKAGYIRNSFSLCFNEDDSGRLLFGDQGIAGQQTTPFLPLHGKNLTYIVGVDACCIESSCLENPEFQMLVDSGSSFSFLPAQIFEKVANEFDRQVNAPKSSFEGYPWKYCYKSSPDGVPKLPSFTLKFATSKSFVVKNPVFVIYGTQGAVGFCLAVQAADGDIGTIGQNFMTGYQIVFDRENFKLGWSESNCKDLSDRAPLNPTGNNSSSNSLPTAQQQSAPNSRAVSPAVAGKTPSESSAKCLSCLAKLFSLMLIAHLS</sequence>
<evidence type="ECO:0000313" key="7">
    <source>
        <dbReference type="EMBL" id="KAG6397463.1"/>
    </source>
</evidence>
<keyword evidence="3" id="KW-0645">Protease</keyword>
<dbReference type="GO" id="GO:0004190">
    <property type="term" value="F:aspartic-type endopeptidase activity"/>
    <property type="evidence" value="ECO:0007669"/>
    <property type="project" value="UniProtKB-KW"/>
</dbReference>
<dbReference type="Pfam" id="PF14543">
    <property type="entry name" value="TAXi_N"/>
    <property type="match status" value="2"/>
</dbReference>
<dbReference type="Pfam" id="PF14541">
    <property type="entry name" value="TAXi_C"/>
    <property type="match status" value="1"/>
</dbReference>
<feature type="domain" description="Peptidase A1" evidence="6">
    <location>
        <begin position="108"/>
        <end position="485"/>
    </location>
</feature>
<feature type="compositionally biased region" description="Polar residues" evidence="4">
    <location>
        <begin position="500"/>
        <end position="523"/>
    </location>
</feature>
<dbReference type="GO" id="GO:0006508">
    <property type="term" value="P:proteolysis"/>
    <property type="evidence" value="ECO:0007669"/>
    <property type="project" value="UniProtKB-KW"/>
</dbReference>
<reference evidence="7" key="1">
    <citation type="submission" date="2018-01" db="EMBL/GenBank/DDBJ databases">
        <authorList>
            <person name="Mao J.F."/>
        </authorList>
    </citation>
    <scope>NUCLEOTIDE SEQUENCE</scope>
    <source>
        <strain evidence="7">Huo1</strain>
        <tissue evidence="7">Leaf</tissue>
    </source>
</reference>
<evidence type="ECO:0000256" key="5">
    <source>
        <dbReference type="SAM" id="SignalP"/>
    </source>
</evidence>
<evidence type="ECO:0000256" key="1">
    <source>
        <dbReference type="ARBA" id="ARBA00007447"/>
    </source>
</evidence>
<dbReference type="FunFam" id="2.40.70.10:FF:000014">
    <property type="entry name" value="Aspartyl protease family protein 1"/>
    <property type="match status" value="1"/>
</dbReference>
<dbReference type="InterPro" id="IPR034164">
    <property type="entry name" value="Pepsin-like_dom"/>
</dbReference>
<keyword evidence="3" id="KW-0064">Aspartyl protease</keyword>
<dbReference type="PANTHER" id="PTHR13683">
    <property type="entry name" value="ASPARTYL PROTEASES"/>
    <property type="match status" value="1"/>
</dbReference>
<dbReference type="InterPro" id="IPR021109">
    <property type="entry name" value="Peptidase_aspartic_dom_sf"/>
</dbReference>
<proteinExistence type="inferred from homology"/>
<dbReference type="PROSITE" id="PS00141">
    <property type="entry name" value="ASP_PROTEASE"/>
    <property type="match status" value="1"/>
</dbReference>
<dbReference type="SUPFAM" id="SSF50630">
    <property type="entry name" value="Acid proteases"/>
    <property type="match status" value="1"/>
</dbReference>
<reference evidence="7" key="2">
    <citation type="submission" date="2020-08" db="EMBL/GenBank/DDBJ databases">
        <title>Plant Genome Project.</title>
        <authorList>
            <person name="Zhang R.-G."/>
        </authorList>
    </citation>
    <scope>NUCLEOTIDE SEQUENCE</scope>
    <source>
        <strain evidence="7">Huo1</strain>
        <tissue evidence="7">Leaf</tissue>
    </source>
</reference>
<dbReference type="InterPro" id="IPR033121">
    <property type="entry name" value="PEPTIDASE_A1"/>
</dbReference>
<dbReference type="InterPro" id="IPR001969">
    <property type="entry name" value="Aspartic_peptidase_AS"/>
</dbReference>
<gene>
    <name evidence="7" type="ORF">SASPL_143630</name>
</gene>
<evidence type="ECO:0000259" key="6">
    <source>
        <dbReference type="PROSITE" id="PS51767"/>
    </source>
</evidence>
<dbReference type="InterPro" id="IPR032799">
    <property type="entry name" value="TAXi_C"/>
</dbReference>
<feature type="signal peptide" evidence="5">
    <location>
        <begin position="1"/>
        <end position="21"/>
    </location>
</feature>
<accession>A0A8X8WLY9</accession>
<dbReference type="AlphaFoldDB" id="A0A8X8WLY9"/>
<keyword evidence="3" id="KW-0378">Hydrolase</keyword>
<comment type="caution">
    <text evidence="7">The sequence shown here is derived from an EMBL/GenBank/DDBJ whole genome shotgun (WGS) entry which is preliminary data.</text>
</comment>
<protein>
    <recommendedName>
        <fullName evidence="6">Peptidase A1 domain-containing protein</fullName>
    </recommendedName>
</protein>
<keyword evidence="8" id="KW-1185">Reference proteome</keyword>
<dbReference type="InterPro" id="IPR001461">
    <property type="entry name" value="Aspartic_peptidase_A1"/>
</dbReference>
<dbReference type="PRINTS" id="PR00792">
    <property type="entry name" value="PEPSIN"/>
</dbReference>
<evidence type="ECO:0000256" key="3">
    <source>
        <dbReference type="RuleBase" id="RU000454"/>
    </source>
</evidence>